<dbReference type="InterPro" id="IPR049172">
    <property type="entry name" value="DUF6857_pln"/>
</dbReference>
<feature type="region of interest" description="Disordered" evidence="11">
    <location>
        <begin position="1"/>
        <end position="32"/>
    </location>
</feature>
<evidence type="ECO:0000256" key="12">
    <source>
        <dbReference type="SAM" id="Phobius"/>
    </source>
</evidence>
<feature type="transmembrane region" description="Helical" evidence="12">
    <location>
        <begin position="438"/>
        <end position="455"/>
    </location>
</feature>
<sequence length="1342" mass="149068">MADSSFEIDYHSTGRSRNYHQRRQLRRPSTPVNSLYDSRSFTQFSFTNTPNRLRQTPSTPFATDNDTSWQDELSWQFQPAGWNDTRSLGAALSPWAASTPSNRHIFQRSANDYYLSRTHGEFRAFTNPYYDQSSYGAVPAGRLELQSYAARNNERSVVHVRDYSLAAYCNSHHEISRPISQVIKGEARRNASPLVDQDELGMIDYDSKDVEKQGELLQTDTNLHGDKDSRWIQCLMLIWKMMVLVHCTTVLHMMSTIIMVINYPVVDMMISSVLMKLINQPVVITFLGCSGALINGGSLPWYSYFFGDFVIRIAKHSDDNMMKEVERMAHFIHHVFTFICGYCVGFLRSWKVSLVVLSVTPLTMFCGIAYKAIYVDLATKEEVSYRKAGGVAEQAISSIRTVFSFIAEDNLARKYAYLLMKSVPIGAKIGFAKGAGMGVIYLVTYSTWALAFWYGSILVARKEISGGDAIACFGVNVGGRGLALSLSYFAQFAQGTVAATRVYEIIDRIPDIDPYSPHGRILSSVGGRIELKGVTFAYPSRPETAILCSLNLVIPSAKTLALVGASGGGKSTIFALIERFYDPINGKLLIIVLIILDLAQKWRLYQTLQVKWLRGHIGMVGQEPVLFATSILENVKMGKENATKKEAINACIAANAHSFISGLPFGYETQVGDRGTQLSGGQRQRIALARAMIKNPRILLLDEPTSALEPEFESVVQQAIDKISTGRTTIVIAHRLATVRNANTIAVLDQGSVVEIGDHRQLMENAENQQEEEMQENAKPRKYQLPEIWGLQRPEIVKLLLGFLLVTTFSAQDQVVESFDRALAEPKKKSVKRSQVLGQHLDSLKGPSPDTSMAAPAIAAIFDIIHRKPLICSDRDRGKKIDRSNLLDIELKMVTFAYPSRPEIIVLRDFCLKVKGGSTVALVGGSGSGKSTVVWLIQRFYDTNHGKNPLAKNGGVLPLAKNCVVVCSHLQRIVMCSQESTCKRSPGKLLSFTIPSFEALTQFGVATVSAENIREVEASCSLTWLRSQTTLVGQEPALFSGSTRENIAFGNPNASRAEIEEAASEAYINKFAELARSCDRSKNEASSAPDLESEKNVQEALRKISKRATTVIVALRLSTIREAAMIAVVKDGAVVEYGSHDALLNSHRNGLYASMVRTETESYPVSDSDRYIRENKVPYNNEATLWTSLPDNLMKPGKIQKKTSKTTGLSYAKAKLKSPKPSMELSASEKQERAKGEGTKEIKELKQTLLNETRAWFLRLLKGALNAGFHVSTQEKKGKDFAIQRMERVNSPIAVTLSLLKHANEWLDKLRSKLSSEDNNGLMETVDRLKQKIYSCLLAHVD</sequence>
<dbReference type="InterPro" id="IPR003439">
    <property type="entry name" value="ABC_transporter-like_ATP-bd"/>
</dbReference>
<dbReference type="Proteomes" id="UP000886885">
    <property type="component" value="Chromosome 1D"/>
</dbReference>
<dbReference type="PANTHER" id="PTHR24222:SF84">
    <property type="entry name" value="ABC TRANSPORTER DOMAIN-CONTAINING PROTEIN"/>
    <property type="match status" value="1"/>
</dbReference>
<feature type="compositionally biased region" description="Basic residues" evidence="11">
    <location>
        <begin position="17"/>
        <end position="26"/>
    </location>
</feature>
<keyword evidence="5" id="KW-0547">Nucleotide-binding</keyword>
<reference evidence="15" key="1">
    <citation type="journal article" date="2020" name="bioRxiv">
        <title>Hybrid origin of Populus tomentosa Carr. identified through genome sequencing and phylogenomic analysis.</title>
        <authorList>
            <person name="An X."/>
            <person name="Gao K."/>
            <person name="Chen Z."/>
            <person name="Li J."/>
            <person name="Yang X."/>
            <person name="Yang X."/>
            <person name="Zhou J."/>
            <person name="Guo T."/>
            <person name="Zhao T."/>
            <person name="Huang S."/>
            <person name="Miao D."/>
            <person name="Khan W.U."/>
            <person name="Rao P."/>
            <person name="Ye M."/>
            <person name="Lei B."/>
            <person name="Liao W."/>
            <person name="Wang J."/>
            <person name="Ji L."/>
            <person name="Li Y."/>
            <person name="Guo B."/>
            <person name="Mustafa N.S."/>
            <person name="Li S."/>
            <person name="Yun Q."/>
            <person name="Keller S.R."/>
            <person name="Mao J."/>
            <person name="Zhang R."/>
            <person name="Strauss S.H."/>
        </authorList>
    </citation>
    <scope>NUCLEOTIDE SEQUENCE</scope>
    <source>
        <strain evidence="15">GM15</strain>
        <tissue evidence="15">Leaf</tissue>
    </source>
</reference>
<organism evidence="15 16">
    <name type="scientific">Populus tomentosa</name>
    <name type="common">Chinese white poplar</name>
    <dbReference type="NCBI Taxonomy" id="118781"/>
    <lineage>
        <taxon>Eukaryota</taxon>
        <taxon>Viridiplantae</taxon>
        <taxon>Streptophyta</taxon>
        <taxon>Embryophyta</taxon>
        <taxon>Tracheophyta</taxon>
        <taxon>Spermatophyta</taxon>
        <taxon>Magnoliopsida</taxon>
        <taxon>eudicotyledons</taxon>
        <taxon>Gunneridae</taxon>
        <taxon>Pentapetalae</taxon>
        <taxon>rosids</taxon>
        <taxon>fabids</taxon>
        <taxon>Malpighiales</taxon>
        <taxon>Salicaceae</taxon>
        <taxon>Saliceae</taxon>
        <taxon>Populus</taxon>
    </lineage>
</organism>
<evidence type="ECO:0000256" key="6">
    <source>
        <dbReference type="ARBA" id="ARBA00022840"/>
    </source>
</evidence>
<dbReference type="Pfam" id="PF21647">
    <property type="entry name" value="DUF6857"/>
    <property type="match status" value="1"/>
</dbReference>
<evidence type="ECO:0000256" key="11">
    <source>
        <dbReference type="SAM" id="MobiDB-lite"/>
    </source>
</evidence>
<keyword evidence="2" id="KW-0813">Transport</keyword>
<evidence type="ECO:0000256" key="1">
    <source>
        <dbReference type="ARBA" id="ARBA00004141"/>
    </source>
</evidence>
<name>A0A8X8DFM2_POPTO</name>
<evidence type="ECO:0000256" key="5">
    <source>
        <dbReference type="ARBA" id="ARBA00022741"/>
    </source>
</evidence>
<dbReference type="GO" id="GO:0005524">
    <property type="term" value="F:ATP binding"/>
    <property type="evidence" value="ECO:0007669"/>
    <property type="project" value="UniProtKB-KW"/>
</dbReference>
<keyword evidence="16" id="KW-1185">Reference proteome</keyword>
<feature type="compositionally biased region" description="Basic and acidic residues" evidence="11">
    <location>
        <begin position="1227"/>
        <end position="1239"/>
    </location>
</feature>
<protein>
    <submittedName>
        <fullName evidence="15">Uncharacterized protein</fullName>
    </submittedName>
</protein>
<feature type="domain" description="ABC transporter" evidence="13">
    <location>
        <begin position="889"/>
        <end position="1156"/>
    </location>
</feature>
<keyword evidence="10" id="KW-0325">Glycoprotein</keyword>
<accession>A0A8X8DFM2</accession>
<dbReference type="FunFam" id="3.40.50.300:FF:000479">
    <property type="entry name" value="Multidrug resistance protein 1A"/>
    <property type="match status" value="1"/>
</dbReference>
<keyword evidence="4" id="KW-0677">Repeat</keyword>
<dbReference type="GO" id="GO:0005886">
    <property type="term" value="C:plasma membrane"/>
    <property type="evidence" value="ECO:0007669"/>
    <property type="project" value="TreeGrafter"/>
</dbReference>
<dbReference type="PROSITE" id="PS50929">
    <property type="entry name" value="ABC_TM1F"/>
    <property type="match status" value="1"/>
</dbReference>
<evidence type="ECO:0000313" key="15">
    <source>
        <dbReference type="EMBL" id="KAG6788824.1"/>
    </source>
</evidence>
<evidence type="ECO:0000259" key="13">
    <source>
        <dbReference type="PROSITE" id="PS50893"/>
    </source>
</evidence>
<evidence type="ECO:0000259" key="14">
    <source>
        <dbReference type="PROSITE" id="PS50929"/>
    </source>
</evidence>
<gene>
    <name evidence="15" type="ORF">POTOM_004901</name>
</gene>
<evidence type="ECO:0000256" key="3">
    <source>
        <dbReference type="ARBA" id="ARBA00022692"/>
    </source>
</evidence>
<evidence type="ECO:0000256" key="10">
    <source>
        <dbReference type="ARBA" id="ARBA00023180"/>
    </source>
</evidence>
<dbReference type="InterPro" id="IPR017871">
    <property type="entry name" value="ABC_transporter-like_CS"/>
</dbReference>
<keyword evidence="9 12" id="KW-0472">Membrane</keyword>
<feature type="transmembrane region" description="Helical" evidence="12">
    <location>
        <begin position="283"/>
        <end position="307"/>
    </location>
</feature>
<comment type="subcellular location">
    <subcellularLocation>
        <location evidence="1">Membrane</location>
        <topology evidence="1">Multi-pass membrane protein</topology>
    </subcellularLocation>
</comment>
<dbReference type="PROSITE" id="PS00211">
    <property type="entry name" value="ABC_TRANSPORTER_1"/>
    <property type="match status" value="1"/>
</dbReference>
<evidence type="ECO:0000256" key="8">
    <source>
        <dbReference type="ARBA" id="ARBA00022989"/>
    </source>
</evidence>
<dbReference type="EMBL" id="JAAWWB010000002">
    <property type="protein sequence ID" value="KAG6788824.1"/>
    <property type="molecule type" value="Genomic_DNA"/>
</dbReference>
<keyword evidence="3 12" id="KW-0812">Transmembrane</keyword>
<keyword evidence="7" id="KW-1278">Translocase</keyword>
<evidence type="ECO:0000256" key="2">
    <source>
        <dbReference type="ARBA" id="ARBA00022448"/>
    </source>
</evidence>
<dbReference type="GO" id="GO:0016887">
    <property type="term" value="F:ATP hydrolysis activity"/>
    <property type="evidence" value="ECO:0007669"/>
    <property type="project" value="InterPro"/>
</dbReference>
<feature type="domain" description="ABC transporter" evidence="13">
    <location>
        <begin position="529"/>
        <end position="775"/>
    </location>
</feature>
<dbReference type="InterPro" id="IPR039421">
    <property type="entry name" value="Type_1_exporter"/>
</dbReference>
<dbReference type="GO" id="GO:0140359">
    <property type="term" value="F:ABC-type transporter activity"/>
    <property type="evidence" value="ECO:0007669"/>
    <property type="project" value="InterPro"/>
</dbReference>
<dbReference type="PANTHER" id="PTHR24222">
    <property type="entry name" value="ABC TRANSPORTER B FAMILY"/>
    <property type="match status" value="1"/>
</dbReference>
<comment type="caution">
    <text evidence="15">The sequence shown here is derived from an EMBL/GenBank/DDBJ whole genome shotgun (WGS) entry which is preliminary data.</text>
</comment>
<feature type="transmembrane region" description="Helical" evidence="12">
    <location>
        <begin position="353"/>
        <end position="377"/>
    </location>
</feature>
<feature type="region of interest" description="Disordered" evidence="11">
    <location>
        <begin position="1204"/>
        <end position="1239"/>
    </location>
</feature>
<dbReference type="PROSITE" id="PS50893">
    <property type="entry name" value="ABC_TRANSPORTER_2"/>
    <property type="match status" value="2"/>
</dbReference>
<feature type="transmembrane region" description="Helical" evidence="12">
    <location>
        <begin position="328"/>
        <end position="347"/>
    </location>
</feature>
<evidence type="ECO:0000256" key="7">
    <source>
        <dbReference type="ARBA" id="ARBA00022967"/>
    </source>
</evidence>
<dbReference type="InterPro" id="IPR003593">
    <property type="entry name" value="AAA+_ATPase"/>
</dbReference>
<dbReference type="Pfam" id="PF00005">
    <property type="entry name" value="ABC_tran"/>
    <property type="match status" value="2"/>
</dbReference>
<proteinExistence type="predicted"/>
<keyword evidence="8 12" id="KW-1133">Transmembrane helix</keyword>
<dbReference type="Pfam" id="PF00664">
    <property type="entry name" value="ABC_membrane"/>
    <property type="match status" value="1"/>
</dbReference>
<evidence type="ECO:0000256" key="4">
    <source>
        <dbReference type="ARBA" id="ARBA00022737"/>
    </source>
</evidence>
<dbReference type="CDD" id="cd18577">
    <property type="entry name" value="ABC_6TM_Pgp_ABCB1_D1_like"/>
    <property type="match status" value="1"/>
</dbReference>
<feature type="transmembrane region" description="Helical" evidence="12">
    <location>
        <begin position="237"/>
        <end position="263"/>
    </location>
</feature>
<dbReference type="OrthoDB" id="840696at2759"/>
<feature type="domain" description="ABC transmembrane type-1" evidence="14">
    <location>
        <begin position="328"/>
        <end position="495"/>
    </location>
</feature>
<dbReference type="SMART" id="SM00382">
    <property type="entry name" value="AAA"/>
    <property type="match status" value="2"/>
</dbReference>
<evidence type="ECO:0000313" key="16">
    <source>
        <dbReference type="Proteomes" id="UP000886885"/>
    </source>
</evidence>
<dbReference type="InterPro" id="IPR011527">
    <property type="entry name" value="ABC1_TM_dom"/>
</dbReference>
<evidence type="ECO:0000256" key="9">
    <source>
        <dbReference type="ARBA" id="ARBA00023136"/>
    </source>
</evidence>
<keyword evidence="6" id="KW-0067">ATP-binding</keyword>